<proteinExistence type="predicted"/>
<keyword evidence="3" id="KW-1185">Reference proteome</keyword>
<evidence type="ECO:0000256" key="1">
    <source>
        <dbReference type="SAM" id="MobiDB-lite"/>
    </source>
</evidence>
<gene>
    <name evidence="2" type="ORF">Enr13x_11640</name>
</gene>
<feature type="region of interest" description="Disordered" evidence="1">
    <location>
        <begin position="1"/>
        <end position="80"/>
    </location>
</feature>
<protein>
    <submittedName>
        <fullName evidence="2">Uncharacterized protein</fullName>
    </submittedName>
</protein>
<name>A0A518HKF4_9BACT</name>
<dbReference type="Proteomes" id="UP000319004">
    <property type="component" value="Chromosome"/>
</dbReference>
<organism evidence="2 3">
    <name type="scientific">Stieleria neptunia</name>
    <dbReference type="NCBI Taxonomy" id="2527979"/>
    <lineage>
        <taxon>Bacteria</taxon>
        <taxon>Pseudomonadati</taxon>
        <taxon>Planctomycetota</taxon>
        <taxon>Planctomycetia</taxon>
        <taxon>Pirellulales</taxon>
        <taxon>Pirellulaceae</taxon>
        <taxon>Stieleria</taxon>
    </lineage>
</organism>
<feature type="compositionally biased region" description="Polar residues" evidence="1">
    <location>
        <begin position="63"/>
        <end position="74"/>
    </location>
</feature>
<sequence>MFAGGAGEDGKQDAYPTSTSRQPTRPHHSAPNHSAIATRSPAPPQFVAQTVPQRLPEGHPQHSLGSGSERSGATATPGKESQILALRLSIGGGSAAADRKAEDFLNQPDGLLDARSTESCFCNSNASLAFGSKVNTIRTSRIASSSCRDSNNRCANRIRQTTLVGS</sequence>
<reference evidence="2 3" key="1">
    <citation type="submission" date="2019-03" db="EMBL/GenBank/DDBJ databases">
        <title>Deep-cultivation of Planctomycetes and their phenomic and genomic characterization uncovers novel biology.</title>
        <authorList>
            <person name="Wiegand S."/>
            <person name="Jogler M."/>
            <person name="Boedeker C."/>
            <person name="Pinto D."/>
            <person name="Vollmers J."/>
            <person name="Rivas-Marin E."/>
            <person name="Kohn T."/>
            <person name="Peeters S.H."/>
            <person name="Heuer A."/>
            <person name="Rast P."/>
            <person name="Oberbeckmann S."/>
            <person name="Bunk B."/>
            <person name="Jeske O."/>
            <person name="Meyerdierks A."/>
            <person name="Storesund J.E."/>
            <person name="Kallscheuer N."/>
            <person name="Luecker S."/>
            <person name="Lage O.M."/>
            <person name="Pohl T."/>
            <person name="Merkel B.J."/>
            <person name="Hornburger P."/>
            <person name="Mueller R.-W."/>
            <person name="Bruemmer F."/>
            <person name="Labrenz M."/>
            <person name="Spormann A.M."/>
            <person name="Op den Camp H."/>
            <person name="Overmann J."/>
            <person name="Amann R."/>
            <person name="Jetten M.S.M."/>
            <person name="Mascher T."/>
            <person name="Medema M.H."/>
            <person name="Devos D.P."/>
            <person name="Kaster A.-K."/>
            <person name="Ovreas L."/>
            <person name="Rohde M."/>
            <person name="Galperin M.Y."/>
            <person name="Jogler C."/>
        </authorList>
    </citation>
    <scope>NUCLEOTIDE SEQUENCE [LARGE SCALE GENOMIC DNA]</scope>
    <source>
        <strain evidence="2 3">Enr13</strain>
    </source>
</reference>
<evidence type="ECO:0000313" key="2">
    <source>
        <dbReference type="EMBL" id="QDV41326.1"/>
    </source>
</evidence>
<evidence type="ECO:0000313" key="3">
    <source>
        <dbReference type="Proteomes" id="UP000319004"/>
    </source>
</evidence>
<accession>A0A518HKF4</accession>
<dbReference type="EMBL" id="CP037423">
    <property type="protein sequence ID" value="QDV41326.1"/>
    <property type="molecule type" value="Genomic_DNA"/>
</dbReference>
<dbReference type="AlphaFoldDB" id="A0A518HKF4"/>
<dbReference type="KEGG" id="snep:Enr13x_11640"/>